<dbReference type="EMBL" id="BK032745">
    <property type="protein sequence ID" value="DAF58043.1"/>
    <property type="molecule type" value="Genomic_DNA"/>
</dbReference>
<accession>A0A8S5T4V6</accession>
<proteinExistence type="predicted"/>
<organism evidence="1">
    <name type="scientific">Siphoviridae sp. ctrpM6</name>
    <dbReference type="NCBI Taxonomy" id="2827956"/>
    <lineage>
        <taxon>Viruses</taxon>
        <taxon>Duplodnaviria</taxon>
        <taxon>Heunggongvirae</taxon>
        <taxon>Uroviricota</taxon>
        <taxon>Caudoviricetes</taxon>
    </lineage>
</organism>
<evidence type="ECO:0000313" key="1">
    <source>
        <dbReference type="EMBL" id="DAF58043.1"/>
    </source>
</evidence>
<reference evidence="1" key="1">
    <citation type="journal article" date="2021" name="Proc. Natl. Acad. Sci. U.S.A.">
        <title>A Catalog of Tens of Thousands of Viruses from Human Metagenomes Reveals Hidden Associations with Chronic Diseases.</title>
        <authorList>
            <person name="Tisza M.J."/>
            <person name="Buck C.B."/>
        </authorList>
    </citation>
    <scope>NUCLEOTIDE SEQUENCE</scope>
    <source>
        <strain evidence="1">CtrpM6</strain>
    </source>
</reference>
<protein>
    <submittedName>
        <fullName evidence="1">RNA synthesis protein</fullName>
    </submittedName>
</protein>
<name>A0A8S5T4V6_9CAUD</name>
<sequence length="44" mass="5042">MPMRTLARPSTLIKFAISVCLYCRYRGVKPCLMAEHTLSRIASR</sequence>